<keyword evidence="1" id="KW-0472">Membrane</keyword>
<feature type="transmembrane region" description="Helical" evidence="1">
    <location>
        <begin position="93"/>
        <end position="113"/>
    </location>
</feature>
<keyword evidence="1" id="KW-1133">Transmembrane helix</keyword>
<sequence length="114" mass="12721">MQGLPRKQKRWRSARGNYAQKCQSGVQAYPEDHDVEKRHDYPIQPATPRYPNVDNALEGKVPNNRIAVESVIGVGSTRIANICRGCPRQVGTLAAKLSTTFSIIMGTFALLYLY</sequence>
<evidence type="ECO:0000256" key="1">
    <source>
        <dbReference type="SAM" id="Phobius"/>
    </source>
</evidence>
<gene>
    <name evidence="2" type="ORF">PanWU01x14_022020</name>
</gene>
<dbReference type="Proteomes" id="UP000237105">
    <property type="component" value="Unassembled WGS sequence"/>
</dbReference>
<evidence type="ECO:0000313" key="2">
    <source>
        <dbReference type="EMBL" id="PON78220.1"/>
    </source>
</evidence>
<proteinExistence type="predicted"/>
<name>A0A2P5DY78_PARAD</name>
<keyword evidence="1" id="KW-0812">Transmembrane</keyword>
<dbReference type="EMBL" id="JXTB01000010">
    <property type="protein sequence ID" value="PON78220.1"/>
    <property type="molecule type" value="Genomic_DNA"/>
</dbReference>
<dbReference type="AlphaFoldDB" id="A0A2P5DY78"/>
<reference evidence="3" key="1">
    <citation type="submission" date="2016-06" db="EMBL/GenBank/DDBJ databases">
        <title>Parallel loss of symbiosis genes in relatives of nitrogen-fixing non-legume Parasponia.</title>
        <authorList>
            <person name="Van Velzen R."/>
            <person name="Holmer R."/>
            <person name="Bu F."/>
            <person name="Rutten L."/>
            <person name="Van Zeijl A."/>
            <person name="Liu W."/>
            <person name="Santuari L."/>
            <person name="Cao Q."/>
            <person name="Sharma T."/>
            <person name="Shen D."/>
            <person name="Roswanjaya Y."/>
            <person name="Wardhani T."/>
            <person name="Kalhor M.S."/>
            <person name="Jansen J."/>
            <person name="Van den Hoogen J."/>
            <person name="Gungor B."/>
            <person name="Hartog M."/>
            <person name="Hontelez J."/>
            <person name="Verver J."/>
            <person name="Yang W.-C."/>
            <person name="Schijlen E."/>
            <person name="Repin R."/>
            <person name="Schilthuizen M."/>
            <person name="Schranz E."/>
            <person name="Heidstra R."/>
            <person name="Miyata K."/>
            <person name="Fedorova E."/>
            <person name="Kohlen W."/>
            <person name="Bisseling T."/>
            <person name="Smit S."/>
            <person name="Geurts R."/>
        </authorList>
    </citation>
    <scope>NUCLEOTIDE SEQUENCE [LARGE SCALE GENOMIC DNA]</scope>
    <source>
        <strain evidence="3">cv. WU1-14</strain>
    </source>
</reference>
<accession>A0A2P5DY78</accession>
<evidence type="ECO:0000313" key="3">
    <source>
        <dbReference type="Proteomes" id="UP000237105"/>
    </source>
</evidence>
<organism evidence="2 3">
    <name type="scientific">Parasponia andersonii</name>
    <name type="common">Sponia andersonii</name>
    <dbReference type="NCBI Taxonomy" id="3476"/>
    <lineage>
        <taxon>Eukaryota</taxon>
        <taxon>Viridiplantae</taxon>
        <taxon>Streptophyta</taxon>
        <taxon>Embryophyta</taxon>
        <taxon>Tracheophyta</taxon>
        <taxon>Spermatophyta</taxon>
        <taxon>Magnoliopsida</taxon>
        <taxon>eudicotyledons</taxon>
        <taxon>Gunneridae</taxon>
        <taxon>Pentapetalae</taxon>
        <taxon>rosids</taxon>
        <taxon>fabids</taxon>
        <taxon>Rosales</taxon>
        <taxon>Cannabaceae</taxon>
        <taxon>Parasponia</taxon>
    </lineage>
</organism>
<keyword evidence="3" id="KW-1185">Reference proteome</keyword>
<protein>
    <submittedName>
        <fullName evidence="2">Uncharacterized protein</fullName>
    </submittedName>
</protein>
<comment type="caution">
    <text evidence="2">The sequence shown here is derived from an EMBL/GenBank/DDBJ whole genome shotgun (WGS) entry which is preliminary data.</text>
</comment>